<keyword evidence="2" id="KW-0812">Transmembrane</keyword>
<keyword evidence="2" id="KW-0472">Membrane</keyword>
<sequence length="324" mass="36599">MYEYGWYQWLAFFYIYCFFGWIFESTYVSVKKGHFVNRGFLRLPMLPIYGTGAVMMLWVSLPVRDSLLLVYTSGAIAATILEYVTGWGMERLFKVKYWDYSNQRFQLNGYICLSSTIAWGFLTVLLTEVLHPPIARYVLGIPLGVLLVCVGGITVLFVLDAVQSVKEALDLAKVLDAMTNMRAELDDLQVQMALLKAEMQQRAAESRDESLQRLELLKSQAEARTAALREEASARTAALKDEAAARTTAAAEAAASRLDAWKNSAEERAAALSRRLEEVDEKRQNLAGRMNFYRKGLLRGNPSASSARFAEALKELREMAEKRR</sequence>
<feature type="transmembrane region" description="Helical" evidence="2">
    <location>
        <begin position="107"/>
        <end position="126"/>
    </location>
</feature>
<keyword evidence="1" id="KW-0175">Coiled coil</keyword>
<proteinExistence type="predicted"/>
<evidence type="ECO:0000256" key="2">
    <source>
        <dbReference type="SAM" id="Phobius"/>
    </source>
</evidence>
<reference evidence="3" key="2">
    <citation type="submission" date="2021-04" db="EMBL/GenBank/DDBJ databases">
        <authorList>
            <person name="Gilroy R."/>
        </authorList>
    </citation>
    <scope>NUCLEOTIDE SEQUENCE</scope>
    <source>
        <strain evidence="3">CHK180-15479</strain>
    </source>
</reference>
<evidence type="ECO:0000313" key="4">
    <source>
        <dbReference type="Proteomes" id="UP000823910"/>
    </source>
</evidence>
<dbReference type="Pfam" id="PF06541">
    <property type="entry name" value="ABC_trans_CmpB"/>
    <property type="match status" value="1"/>
</dbReference>
<dbReference type="InterPro" id="IPR010540">
    <property type="entry name" value="CmpB_TMEM229"/>
</dbReference>
<comment type="caution">
    <text evidence="3">The sequence shown here is derived from an EMBL/GenBank/DDBJ whole genome shotgun (WGS) entry which is preliminary data.</text>
</comment>
<keyword evidence="2" id="KW-1133">Transmembrane helix</keyword>
<dbReference type="EMBL" id="DWWT01000041">
    <property type="protein sequence ID" value="HJC06258.1"/>
    <property type="molecule type" value="Genomic_DNA"/>
</dbReference>
<protein>
    <recommendedName>
        <fullName evidence="5">ABC transporter permease</fullName>
    </recommendedName>
</protein>
<dbReference type="AlphaFoldDB" id="A0A9D2MZL5"/>
<evidence type="ECO:0000313" key="3">
    <source>
        <dbReference type="EMBL" id="HJC06258.1"/>
    </source>
</evidence>
<organism evidence="3 4">
    <name type="scientific">Candidatus Enterocloster excrementipullorum</name>
    <dbReference type="NCBI Taxonomy" id="2838559"/>
    <lineage>
        <taxon>Bacteria</taxon>
        <taxon>Bacillati</taxon>
        <taxon>Bacillota</taxon>
        <taxon>Clostridia</taxon>
        <taxon>Lachnospirales</taxon>
        <taxon>Lachnospiraceae</taxon>
        <taxon>Enterocloster</taxon>
    </lineage>
</organism>
<evidence type="ECO:0008006" key="5">
    <source>
        <dbReference type="Google" id="ProtNLM"/>
    </source>
</evidence>
<name>A0A9D2MZL5_9FIRM</name>
<feature type="transmembrane region" description="Helical" evidence="2">
    <location>
        <begin position="40"/>
        <end position="61"/>
    </location>
</feature>
<feature type="transmembrane region" description="Helical" evidence="2">
    <location>
        <begin position="67"/>
        <end position="86"/>
    </location>
</feature>
<reference evidence="3" key="1">
    <citation type="journal article" date="2021" name="PeerJ">
        <title>Extensive microbial diversity within the chicken gut microbiome revealed by metagenomics and culture.</title>
        <authorList>
            <person name="Gilroy R."/>
            <person name="Ravi A."/>
            <person name="Getino M."/>
            <person name="Pursley I."/>
            <person name="Horton D.L."/>
            <person name="Alikhan N.F."/>
            <person name="Baker D."/>
            <person name="Gharbi K."/>
            <person name="Hall N."/>
            <person name="Watson M."/>
            <person name="Adriaenssens E.M."/>
            <person name="Foster-Nyarko E."/>
            <person name="Jarju S."/>
            <person name="Secka A."/>
            <person name="Antonio M."/>
            <person name="Oren A."/>
            <person name="Chaudhuri R.R."/>
            <person name="La Ragione R."/>
            <person name="Hildebrand F."/>
            <person name="Pallen M.J."/>
        </authorList>
    </citation>
    <scope>NUCLEOTIDE SEQUENCE</scope>
    <source>
        <strain evidence="3">CHK180-15479</strain>
    </source>
</reference>
<accession>A0A9D2MZL5</accession>
<feature type="transmembrane region" description="Helical" evidence="2">
    <location>
        <begin position="6"/>
        <end position="28"/>
    </location>
</feature>
<feature type="transmembrane region" description="Helical" evidence="2">
    <location>
        <begin position="138"/>
        <end position="159"/>
    </location>
</feature>
<dbReference type="Proteomes" id="UP000823910">
    <property type="component" value="Unassembled WGS sequence"/>
</dbReference>
<feature type="coiled-coil region" evidence="1">
    <location>
        <begin position="171"/>
        <end position="231"/>
    </location>
</feature>
<gene>
    <name evidence="3" type="ORF">H9704_08915</name>
</gene>
<feature type="coiled-coil region" evidence="1">
    <location>
        <begin position="262"/>
        <end position="289"/>
    </location>
</feature>
<evidence type="ECO:0000256" key="1">
    <source>
        <dbReference type="SAM" id="Coils"/>
    </source>
</evidence>